<gene>
    <name evidence="1" type="ORF">BDR25DRAFT_387059</name>
</gene>
<sequence length="357" mass="39694">MPHLTPQQLLAELEVFALQPPNEALEDADVRAKLYALFDKAKKSLETPTELVTRLLLSQHVEGTVIDVALDLELFSKLEEENGSTKLKTLASSIKVEPALLKRLLRALAAFGAVQEVEHDGYRLSPSHSILANTDFGHAVVTVSEILHPTYQALPQYLKSRNYATPTDPKNTVIQQVFGIKDKDMMSLVLEKPDWARGFGMLMSTWGESHALLQHLSPVKERLVAGFNADINPVLFLDVGGGYGQKSIALRQAFPDLPGKVVVQDMPVFIDTAPVVEGIDFTVHDFFTEQPVKSAKAYYIRQCLHDWPDEACVKILSMLRPSLKPGYSKLLIHELIVPDTSASTWAAVQDINMMSRR</sequence>
<organism evidence="1 2">
    <name type="scientific">Lindgomyces ingoldianus</name>
    <dbReference type="NCBI Taxonomy" id="673940"/>
    <lineage>
        <taxon>Eukaryota</taxon>
        <taxon>Fungi</taxon>
        <taxon>Dikarya</taxon>
        <taxon>Ascomycota</taxon>
        <taxon>Pezizomycotina</taxon>
        <taxon>Dothideomycetes</taxon>
        <taxon>Pleosporomycetidae</taxon>
        <taxon>Pleosporales</taxon>
        <taxon>Lindgomycetaceae</taxon>
        <taxon>Lindgomyces</taxon>
    </lineage>
</organism>
<protein>
    <submittedName>
        <fullName evidence="1">Sterigmatocystin 8-O-methyltransferase</fullName>
    </submittedName>
</protein>
<comment type="caution">
    <text evidence="1">The sequence shown here is derived from an EMBL/GenBank/DDBJ whole genome shotgun (WGS) entry which is preliminary data.</text>
</comment>
<name>A0ACB6Q6Z5_9PLEO</name>
<dbReference type="EMBL" id="MU003576">
    <property type="protein sequence ID" value="KAF2462585.1"/>
    <property type="molecule type" value="Genomic_DNA"/>
</dbReference>
<reference evidence="1" key="1">
    <citation type="journal article" date="2020" name="Stud. Mycol.">
        <title>101 Dothideomycetes genomes: a test case for predicting lifestyles and emergence of pathogens.</title>
        <authorList>
            <person name="Haridas S."/>
            <person name="Albert R."/>
            <person name="Binder M."/>
            <person name="Bloem J."/>
            <person name="Labutti K."/>
            <person name="Salamov A."/>
            <person name="Andreopoulos B."/>
            <person name="Baker S."/>
            <person name="Barry K."/>
            <person name="Bills G."/>
            <person name="Bluhm B."/>
            <person name="Cannon C."/>
            <person name="Castanera R."/>
            <person name="Culley D."/>
            <person name="Daum C."/>
            <person name="Ezra D."/>
            <person name="Gonzalez J."/>
            <person name="Henrissat B."/>
            <person name="Kuo A."/>
            <person name="Liang C."/>
            <person name="Lipzen A."/>
            <person name="Lutzoni F."/>
            <person name="Magnuson J."/>
            <person name="Mondo S."/>
            <person name="Nolan M."/>
            <person name="Ohm R."/>
            <person name="Pangilinan J."/>
            <person name="Park H.-J."/>
            <person name="Ramirez L."/>
            <person name="Alfaro M."/>
            <person name="Sun H."/>
            <person name="Tritt A."/>
            <person name="Yoshinaga Y."/>
            <person name="Zwiers L.-H."/>
            <person name="Turgeon B."/>
            <person name="Goodwin S."/>
            <person name="Spatafora J."/>
            <person name="Crous P."/>
            <person name="Grigoriev I."/>
        </authorList>
    </citation>
    <scope>NUCLEOTIDE SEQUENCE</scope>
    <source>
        <strain evidence="1">ATCC 200398</strain>
    </source>
</reference>
<dbReference type="Proteomes" id="UP000799755">
    <property type="component" value="Unassembled WGS sequence"/>
</dbReference>
<accession>A0ACB6Q6Z5</accession>
<proteinExistence type="predicted"/>
<evidence type="ECO:0000313" key="2">
    <source>
        <dbReference type="Proteomes" id="UP000799755"/>
    </source>
</evidence>
<keyword evidence="2" id="KW-1185">Reference proteome</keyword>
<evidence type="ECO:0000313" key="1">
    <source>
        <dbReference type="EMBL" id="KAF2462585.1"/>
    </source>
</evidence>